<name>A0ABY9RB94_9FLAO</name>
<evidence type="ECO:0000313" key="1">
    <source>
        <dbReference type="EMBL" id="WMW77487.1"/>
    </source>
</evidence>
<dbReference type="RefSeq" id="WP_309531837.1">
    <property type="nucleotide sequence ID" value="NZ_CP133721.1"/>
</dbReference>
<dbReference type="EMBL" id="CP133721">
    <property type="protein sequence ID" value="WMW77487.1"/>
    <property type="molecule type" value="Genomic_DNA"/>
</dbReference>
<proteinExistence type="predicted"/>
<evidence type="ECO:0000313" key="2">
    <source>
        <dbReference type="Proteomes" id="UP001180481"/>
    </source>
</evidence>
<evidence type="ECO:0008006" key="3">
    <source>
        <dbReference type="Google" id="ProtNLM"/>
    </source>
</evidence>
<keyword evidence="2" id="KW-1185">Reference proteome</keyword>
<organism evidence="1 2">
    <name type="scientific">Flavobacterium nakdongensis</name>
    <dbReference type="NCBI Taxonomy" id="3073563"/>
    <lineage>
        <taxon>Bacteria</taxon>
        <taxon>Pseudomonadati</taxon>
        <taxon>Bacteroidota</taxon>
        <taxon>Flavobacteriia</taxon>
        <taxon>Flavobacteriales</taxon>
        <taxon>Flavobacteriaceae</taxon>
        <taxon>Flavobacterium</taxon>
    </lineage>
</organism>
<reference evidence="1" key="1">
    <citation type="submission" date="2023-09" db="EMBL/GenBank/DDBJ databases">
        <title>Flavobacterium sp. 20NA77.7 isolated from freshwater.</title>
        <authorList>
            <person name="Le V."/>
            <person name="Ko S.-R."/>
            <person name="Ahn C.-Y."/>
            <person name="Oh H.-M."/>
        </authorList>
    </citation>
    <scope>NUCLEOTIDE SEQUENCE</scope>
    <source>
        <strain evidence="1">20NA77.7</strain>
    </source>
</reference>
<accession>A0ABY9RB94</accession>
<dbReference type="Proteomes" id="UP001180481">
    <property type="component" value="Chromosome"/>
</dbReference>
<gene>
    <name evidence="1" type="ORF">RF683_08315</name>
</gene>
<protein>
    <recommendedName>
        <fullName evidence="3">Adenylosuccinate lyase</fullName>
    </recommendedName>
</protein>
<sequence>MNSIYYKQVAESTAHRKSREKNKNFALKNPDFLFVLIQIAFDTTDKNHHKACWILELVFEEQLLLLEPYLAQFCTKLSSYTNESAIRSIAKICMFLTKSKTIHLSNKQEKQIIETCLDWLINDAKVAPAAYAMRALFILSKKHIWVRDALQEVLARDFSKHSPGYQFAVKDILKKLNS</sequence>